<reference evidence="5 6" key="1">
    <citation type="submission" date="2018-02" db="EMBL/GenBank/DDBJ databases">
        <title>Genome sequences of Apibacter spp., gut symbionts of Asian honey bees.</title>
        <authorList>
            <person name="Kwong W.K."/>
            <person name="Steele M.I."/>
            <person name="Moran N.A."/>
        </authorList>
    </citation>
    <scope>NUCLEOTIDE SEQUENCE [LARGE SCALE GENOMIC DNA]</scope>
    <source>
        <strain evidence="6">wkB301</strain>
    </source>
</reference>
<dbReference type="OrthoDB" id="9784774at2"/>
<proteinExistence type="predicted"/>
<evidence type="ECO:0000259" key="4">
    <source>
        <dbReference type="PROSITE" id="PS51084"/>
    </source>
</evidence>
<evidence type="ECO:0000256" key="3">
    <source>
        <dbReference type="PROSITE-ProRule" id="PRU00464"/>
    </source>
</evidence>
<name>A0A2S8A8S6_9FLAO</name>
<dbReference type="RefSeq" id="WP_105247239.1">
    <property type="nucleotide sequence ID" value="NZ_PSZM01000043.1"/>
</dbReference>
<dbReference type="InterPro" id="IPR036265">
    <property type="entry name" value="HIT-like_sf"/>
</dbReference>
<dbReference type="PRINTS" id="PR00332">
    <property type="entry name" value="HISTRIAD"/>
</dbReference>
<comment type="caution">
    <text evidence="5">The sequence shown here is derived from an EMBL/GenBank/DDBJ whole genome shotgun (WGS) entry which is preliminary data.</text>
</comment>
<protein>
    <submittedName>
        <fullName evidence="5">HIT family protein</fullName>
    </submittedName>
</protein>
<dbReference type="InterPro" id="IPR001310">
    <property type="entry name" value="Histidine_triad_HIT"/>
</dbReference>
<dbReference type="GO" id="GO:0003824">
    <property type="term" value="F:catalytic activity"/>
    <property type="evidence" value="ECO:0007669"/>
    <property type="project" value="InterPro"/>
</dbReference>
<evidence type="ECO:0000256" key="2">
    <source>
        <dbReference type="PIRSR" id="PIRSR601310-3"/>
    </source>
</evidence>
<sequence>MESIFSKIVAGKIPCYKIYEDQNHLAFLDINPFALGHTLVIPKKEVNKIYDLSLEEYQNLMGVVYKLSKVIEKAIPCKRVGLTVLGLEVPHAHVHLVPLNTEDDMNIHNKLKLTEKEFLDIAEKIKLYL</sequence>
<dbReference type="Pfam" id="PF01230">
    <property type="entry name" value="HIT"/>
    <property type="match status" value="1"/>
</dbReference>
<dbReference type="GO" id="GO:0009117">
    <property type="term" value="P:nucleotide metabolic process"/>
    <property type="evidence" value="ECO:0007669"/>
    <property type="project" value="TreeGrafter"/>
</dbReference>
<dbReference type="Proteomes" id="UP000238042">
    <property type="component" value="Unassembled WGS sequence"/>
</dbReference>
<feature type="active site" description="Tele-AMP-histidine intermediate" evidence="1">
    <location>
        <position position="93"/>
    </location>
</feature>
<evidence type="ECO:0000313" key="6">
    <source>
        <dbReference type="Proteomes" id="UP000238042"/>
    </source>
</evidence>
<dbReference type="InterPro" id="IPR011146">
    <property type="entry name" value="HIT-like"/>
</dbReference>
<dbReference type="EMBL" id="PSZM01000043">
    <property type="protein sequence ID" value="PQL90963.1"/>
    <property type="molecule type" value="Genomic_DNA"/>
</dbReference>
<dbReference type="PANTHER" id="PTHR46648:SF1">
    <property type="entry name" value="ADENOSINE 5'-MONOPHOSPHORAMIDASE HNT1"/>
    <property type="match status" value="1"/>
</dbReference>
<dbReference type="Gene3D" id="3.30.428.10">
    <property type="entry name" value="HIT-like"/>
    <property type="match status" value="1"/>
</dbReference>
<dbReference type="SUPFAM" id="SSF54197">
    <property type="entry name" value="HIT-like"/>
    <property type="match status" value="1"/>
</dbReference>
<dbReference type="PANTHER" id="PTHR46648">
    <property type="entry name" value="HIT FAMILY PROTEIN 1"/>
    <property type="match status" value="1"/>
</dbReference>
<dbReference type="PROSITE" id="PS51084">
    <property type="entry name" value="HIT_2"/>
    <property type="match status" value="1"/>
</dbReference>
<gene>
    <name evidence="5" type="ORF">C4S77_08865</name>
</gene>
<feature type="domain" description="HIT" evidence="4">
    <location>
        <begin position="4"/>
        <end position="107"/>
    </location>
</feature>
<accession>A0A2S8A8S6</accession>
<dbReference type="AlphaFoldDB" id="A0A2S8A8S6"/>
<evidence type="ECO:0000313" key="5">
    <source>
        <dbReference type="EMBL" id="PQL90963.1"/>
    </source>
</evidence>
<feature type="short sequence motif" description="Histidine triad motif" evidence="2 3">
    <location>
        <begin position="91"/>
        <end position="95"/>
    </location>
</feature>
<keyword evidence="6" id="KW-1185">Reference proteome</keyword>
<evidence type="ECO:0000256" key="1">
    <source>
        <dbReference type="PIRSR" id="PIRSR601310-1"/>
    </source>
</evidence>
<organism evidence="5 6">
    <name type="scientific">Apibacter adventoris</name>
    <dbReference type="NCBI Taxonomy" id="1679466"/>
    <lineage>
        <taxon>Bacteria</taxon>
        <taxon>Pseudomonadati</taxon>
        <taxon>Bacteroidota</taxon>
        <taxon>Flavobacteriia</taxon>
        <taxon>Flavobacteriales</taxon>
        <taxon>Weeksellaceae</taxon>
        <taxon>Apibacter</taxon>
    </lineage>
</organism>